<dbReference type="Proteomes" id="UP000316727">
    <property type="component" value="Unassembled WGS sequence"/>
</dbReference>
<keyword evidence="2" id="KW-1185">Reference proteome</keyword>
<comment type="caution">
    <text evidence="1">The sequence shown here is derived from an EMBL/GenBank/DDBJ whole genome shotgun (WGS) entry which is preliminary data.</text>
</comment>
<accession>A0A501W8X6</accession>
<organism evidence="1 2">
    <name type="scientific">Pontibacter mangrovi</name>
    <dbReference type="NCBI Taxonomy" id="2589816"/>
    <lineage>
        <taxon>Bacteria</taxon>
        <taxon>Pseudomonadati</taxon>
        <taxon>Bacteroidota</taxon>
        <taxon>Cytophagia</taxon>
        <taxon>Cytophagales</taxon>
        <taxon>Hymenobacteraceae</taxon>
        <taxon>Pontibacter</taxon>
    </lineage>
</organism>
<name>A0A501W8X6_9BACT</name>
<evidence type="ECO:0000313" key="2">
    <source>
        <dbReference type="Proteomes" id="UP000316727"/>
    </source>
</evidence>
<gene>
    <name evidence="1" type="ORF">FJM65_14185</name>
</gene>
<reference evidence="1 2" key="1">
    <citation type="submission" date="2019-06" db="EMBL/GenBank/DDBJ databases">
        <title>A novel bacterium of genus Pontibacter, isolated from marine sediment.</title>
        <authorList>
            <person name="Huang H."/>
            <person name="Mo K."/>
            <person name="Hu Y."/>
        </authorList>
    </citation>
    <scope>NUCLEOTIDE SEQUENCE [LARGE SCALE GENOMIC DNA]</scope>
    <source>
        <strain evidence="1 2">HB172049</strain>
    </source>
</reference>
<dbReference type="EMBL" id="VFRQ01000007">
    <property type="protein sequence ID" value="TPE43257.1"/>
    <property type="molecule type" value="Genomic_DNA"/>
</dbReference>
<dbReference type="OrthoDB" id="848076at2"/>
<dbReference type="AlphaFoldDB" id="A0A501W8X6"/>
<dbReference type="RefSeq" id="WP_140622203.1">
    <property type="nucleotide sequence ID" value="NZ_VFRQ01000007.1"/>
</dbReference>
<protein>
    <submittedName>
        <fullName evidence="1">Uncharacterized protein</fullName>
    </submittedName>
</protein>
<evidence type="ECO:0000313" key="1">
    <source>
        <dbReference type="EMBL" id="TPE43257.1"/>
    </source>
</evidence>
<sequence length="275" mass="31166">MREFLRTMFGLNGQTGNRKVVDSTAGADEEKTPYLRESEQRLKALQELCAKYDGTPYAAHFKAALERTRRIHTYLAGRGRGHELELFHVQHTDHFLSTFTAILEAQQEPQELPQQQEKPISKPGVRGRTVVFGPFRSERKEVKAVQNTNRATSQRAYSDIAETKTEVPRLSMPEIAINTYAKIVYLREDVSDGLTTCEIGFTSPPEEKAAFESYVAASIGLSDITYVGNAMVYAPPQGKPQPAEMVPVIHWHGAPYALHLEELRLYPVRTYRKQW</sequence>
<proteinExistence type="predicted"/>